<accession>A0AAU8K714</accession>
<dbReference type="AlphaFoldDB" id="A0AAU8K714"/>
<gene>
    <name evidence="1" type="ORF">ABWK59_31150</name>
</gene>
<evidence type="ECO:0000313" key="1">
    <source>
        <dbReference type="EMBL" id="XCM83067.1"/>
    </source>
</evidence>
<dbReference type="RefSeq" id="WP_354644002.1">
    <property type="nucleotide sequence ID" value="NZ_CP159872.1"/>
</dbReference>
<dbReference type="KEGG" id="kcm:ABWK59_31150"/>
<organism evidence="1">
    <name type="scientific">Kitasatospora camelliae</name>
    <dbReference type="NCBI Taxonomy" id="3156397"/>
    <lineage>
        <taxon>Bacteria</taxon>
        <taxon>Bacillati</taxon>
        <taxon>Actinomycetota</taxon>
        <taxon>Actinomycetes</taxon>
        <taxon>Kitasatosporales</taxon>
        <taxon>Streptomycetaceae</taxon>
        <taxon>Kitasatospora</taxon>
    </lineage>
</organism>
<sequence length="136" mass="14581">MSFDLAFAGADQVPTRPEDRVAAGSWLPCPDALPHQTLVGSPISYVSVSLWQALGRMAAELDPVAARQDPTSVGCDVLRLITMAAVDTALAPGAEPGEPRDDLYMTPSVVQLGRRPVWFKRFGPDGTLTALFPEDM</sequence>
<reference evidence="1" key="1">
    <citation type="submission" date="2024-06" db="EMBL/GenBank/DDBJ databases">
        <title>The genome sequences of Kitasatospora sp. strain HUAS MG31.</title>
        <authorList>
            <person name="Mo P."/>
        </authorList>
    </citation>
    <scope>NUCLEOTIDE SEQUENCE</scope>
    <source>
        <strain evidence="1">HUAS MG31</strain>
    </source>
</reference>
<protein>
    <submittedName>
        <fullName evidence="1">Uncharacterized protein</fullName>
    </submittedName>
</protein>
<name>A0AAU8K714_9ACTN</name>
<proteinExistence type="predicted"/>
<dbReference type="EMBL" id="CP159872">
    <property type="protein sequence ID" value="XCM83067.1"/>
    <property type="molecule type" value="Genomic_DNA"/>
</dbReference>